<feature type="domain" description="Methionyl-tRNA synthetase anticodon-binding" evidence="9">
    <location>
        <begin position="380"/>
        <end position="510"/>
    </location>
</feature>
<gene>
    <name evidence="7 10" type="primary">metG</name>
    <name evidence="10" type="ordered locus">NATL1_10151</name>
</gene>
<dbReference type="EMBL" id="CP000553">
    <property type="protein sequence ID" value="ABM75573.1"/>
    <property type="molecule type" value="Genomic_DNA"/>
</dbReference>
<proteinExistence type="inferred from homology"/>
<keyword evidence="7" id="KW-0479">Metal-binding</keyword>
<dbReference type="GO" id="GO:0046872">
    <property type="term" value="F:metal ion binding"/>
    <property type="evidence" value="ECO:0007669"/>
    <property type="project" value="UniProtKB-KW"/>
</dbReference>
<dbReference type="Pfam" id="PF09334">
    <property type="entry name" value="tRNA-synt_1g"/>
    <property type="match status" value="2"/>
</dbReference>
<dbReference type="GO" id="GO:0004825">
    <property type="term" value="F:methionine-tRNA ligase activity"/>
    <property type="evidence" value="ECO:0007669"/>
    <property type="project" value="UniProtKB-UniRule"/>
</dbReference>
<feature type="binding site" evidence="7">
    <location>
        <position position="145"/>
    </location>
    <ligand>
        <name>Zn(2+)</name>
        <dbReference type="ChEBI" id="CHEBI:29105"/>
    </ligand>
</feature>
<keyword evidence="5 7" id="KW-0648">Protein biosynthesis</keyword>
<accession>A2C263</accession>
<dbReference type="PANTHER" id="PTHR43326:SF1">
    <property type="entry name" value="METHIONINE--TRNA LIGASE, MITOCHONDRIAL"/>
    <property type="match status" value="1"/>
</dbReference>
<dbReference type="PRINTS" id="PR01041">
    <property type="entry name" value="TRNASYNTHMET"/>
</dbReference>
<evidence type="ECO:0000256" key="4">
    <source>
        <dbReference type="ARBA" id="ARBA00022840"/>
    </source>
</evidence>
<keyword evidence="3 7" id="KW-0547">Nucleotide-binding</keyword>
<evidence type="ECO:0000256" key="2">
    <source>
        <dbReference type="ARBA" id="ARBA00022598"/>
    </source>
</evidence>
<dbReference type="SUPFAM" id="SSF52374">
    <property type="entry name" value="Nucleotidylyl transferase"/>
    <property type="match status" value="1"/>
</dbReference>
<dbReference type="PANTHER" id="PTHR43326">
    <property type="entry name" value="METHIONYL-TRNA SYNTHETASE"/>
    <property type="match status" value="1"/>
</dbReference>
<keyword evidence="7" id="KW-0862">Zinc</keyword>
<organism evidence="10 11">
    <name type="scientific">Prochlorococcus marinus (strain NATL1A)</name>
    <dbReference type="NCBI Taxonomy" id="167555"/>
    <lineage>
        <taxon>Bacteria</taxon>
        <taxon>Bacillati</taxon>
        <taxon>Cyanobacteriota</taxon>
        <taxon>Cyanophyceae</taxon>
        <taxon>Synechococcales</taxon>
        <taxon>Prochlorococcaceae</taxon>
        <taxon>Prochlorococcus</taxon>
    </lineage>
</organism>
<feature type="binding site" evidence="7">
    <location>
        <position position="130"/>
    </location>
    <ligand>
        <name>Zn(2+)</name>
        <dbReference type="ChEBI" id="CHEBI:29105"/>
    </ligand>
</feature>
<comment type="caution">
    <text evidence="7">Lacks conserved residue(s) required for the propagation of feature annotation.</text>
</comment>
<feature type="binding site" evidence="7">
    <location>
        <position position="127"/>
    </location>
    <ligand>
        <name>Zn(2+)</name>
        <dbReference type="ChEBI" id="CHEBI:29105"/>
    </ligand>
</feature>
<evidence type="ECO:0000259" key="9">
    <source>
        <dbReference type="Pfam" id="PF19303"/>
    </source>
</evidence>
<dbReference type="InterPro" id="IPR009080">
    <property type="entry name" value="tRNAsynth_Ia_anticodon-bd"/>
</dbReference>
<dbReference type="GO" id="GO:0006431">
    <property type="term" value="P:methionyl-tRNA aminoacylation"/>
    <property type="evidence" value="ECO:0007669"/>
    <property type="project" value="UniProtKB-UniRule"/>
</dbReference>
<dbReference type="Gene3D" id="2.170.220.10">
    <property type="match status" value="1"/>
</dbReference>
<feature type="binding site" evidence="7">
    <location>
        <position position="148"/>
    </location>
    <ligand>
        <name>Zn(2+)</name>
        <dbReference type="ChEBI" id="CHEBI:29105"/>
    </ligand>
</feature>
<dbReference type="eggNOG" id="COG0143">
    <property type="taxonomic scope" value="Bacteria"/>
</dbReference>
<dbReference type="CDD" id="cd07957">
    <property type="entry name" value="Anticodon_Ia_Met"/>
    <property type="match status" value="1"/>
</dbReference>
<dbReference type="InterPro" id="IPR014758">
    <property type="entry name" value="Met-tRNA_synth"/>
</dbReference>
<dbReference type="KEGG" id="pme:NATL1_10151"/>
<name>A2C263_PROM1</name>
<dbReference type="HOGENOM" id="CLU_009710_9_4_3"/>
<comment type="subunit">
    <text evidence="7">Monomer.</text>
</comment>
<evidence type="ECO:0000259" key="8">
    <source>
        <dbReference type="Pfam" id="PF09334"/>
    </source>
</evidence>
<dbReference type="GO" id="GO:0005737">
    <property type="term" value="C:cytoplasm"/>
    <property type="evidence" value="ECO:0007669"/>
    <property type="project" value="UniProtKB-SubCell"/>
</dbReference>
<evidence type="ECO:0000256" key="7">
    <source>
        <dbReference type="HAMAP-Rule" id="MF_01228"/>
    </source>
</evidence>
<dbReference type="InterPro" id="IPR023457">
    <property type="entry name" value="Met-tRNA_synth_2"/>
</dbReference>
<dbReference type="HAMAP" id="MF_01228">
    <property type="entry name" value="Met_tRNA_synth_type2"/>
    <property type="match status" value="1"/>
</dbReference>
<feature type="domain" description="Methionyl/Leucyl tRNA synthetase" evidence="8">
    <location>
        <begin position="141"/>
        <end position="362"/>
    </location>
</feature>
<evidence type="ECO:0000313" key="11">
    <source>
        <dbReference type="Proteomes" id="UP000002592"/>
    </source>
</evidence>
<dbReference type="InterPro" id="IPR041872">
    <property type="entry name" value="Anticodon_Met"/>
</dbReference>
<dbReference type="NCBIfam" id="TIGR00398">
    <property type="entry name" value="metG"/>
    <property type="match status" value="1"/>
</dbReference>
<keyword evidence="6 7" id="KW-0030">Aminoacyl-tRNA synthetase</keyword>
<keyword evidence="7" id="KW-0963">Cytoplasm</keyword>
<dbReference type="InterPro" id="IPR033911">
    <property type="entry name" value="MetRS_core"/>
</dbReference>
<dbReference type="AlphaFoldDB" id="A2C263"/>
<dbReference type="Gene3D" id="3.40.50.620">
    <property type="entry name" value="HUPs"/>
    <property type="match status" value="1"/>
</dbReference>
<sequence length="516" mass="59458">MNMKYTITTPLYYVNDKPHLGSSYTTIACDAIARFERLNGNTVLFLTGVDEHGQKIERTAESKNLEPQLHCDEITEKYKYLWDKLNISYDRFVRTTSIEHTSLVHQFYSKVLKSDDVYMGRQSGWYCVGCEEYKDVEDKDKSPICSIHKKELEWRDEENLFFKLSKYQDQIEKLINVDGFISPKSRKNEIINFVSKGLRDFSISRVNLKWGIKVPGNKDHTFYVWFDALLGYVSGSLNDQCSPELTEKSLCNWPANRHVIGKDILRFHAVYWPAMLLSAGMKTPRSVFGHGFLTREGQKMGKSLGNVLDPIELLEYGGIDAMRWYLLRDIEFGEDGDFQMRRFVDIVNSDLCNTIGNLLNRTITMSKKWFKENIPIDNTASSDSTLKVQSETKIIEYMESFKDSNFKSSANAIIDLANSANLYLNDRAPWKLIKDISNKNVVALDIYSVLESCRIIGILLNPIVPNLSTRILKQLNIDTSNINFKDSLQWGLLDPNNRLQDPTPVMDKIEFKEDPK</sequence>
<comment type="catalytic activity">
    <reaction evidence="7">
        <text>tRNA(Met) + L-methionine + ATP = L-methionyl-tRNA(Met) + AMP + diphosphate</text>
        <dbReference type="Rhea" id="RHEA:13481"/>
        <dbReference type="Rhea" id="RHEA-COMP:9667"/>
        <dbReference type="Rhea" id="RHEA-COMP:9698"/>
        <dbReference type="ChEBI" id="CHEBI:30616"/>
        <dbReference type="ChEBI" id="CHEBI:33019"/>
        <dbReference type="ChEBI" id="CHEBI:57844"/>
        <dbReference type="ChEBI" id="CHEBI:78442"/>
        <dbReference type="ChEBI" id="CHEBI:78530"/>
        <dbReference type="ChEBI" id="CHEBI:456215"/>
        <dbReference type="EC" id="6.1.1.10"/>
    </reaction>
</comment>
<dbReference type="InterPro" id="IPR015413">
    <property type="entry name" value="Methionyl/Leucyl_tRNA_Synth"/>
</dbReference>
<keyword evidence="2 7" id="KW-0436">Ligase</keyword>
<dbReference type="PROSITE" id="PS51257">
    <property type="entry name" value="PROKAR_LIPOPROTEIN"/>
    <property type="match status" value="1"/>
</dbReference>
<comment type="cofactor">
    <cofactor evidence="7">
        <name>Zn(2+)</name>
        <dbReference type="ChEBI" id="CHEBI:29105"/>
    </cofactor>
    <text evidence="7">Binds 1 zinc ion per subunit.</text>
</comment>
<evidence type="ECO:0000256" key="5">
    <source>
        <dbReference type="ARBA" id="ARBA00022917"/>
    </source>
</evidence>
<comment type="similarity">
    <text evidence="7">Belongs to the class-I aminoacyl-tRNA synthetase family. MetG type 2A subfamily.</text>
</comment>
<dbReference type="InterPro" id="IPR014729">
    <property type="entry name" value="Rossmann-like_a/b/a_fold"/>
</dbReference>
<evidence type="ECO:0000256" key="6">
    <source>
        <dbReference type="ARBA" id="ARBA00023146"/>
    </source>
</evidence>
<keyword evidence="4 7" id="KW-0067">ATP-binding</keyword>
<dbReference type="RefSeq" id="WP_011823696.1">
    <property type="nucleotide sequence ID" value="NC_008819.1"/>
</dbReference>
<feature type="domain" description="Methionyl/Leucyl tRNA synthetase" evidence="8">
    <location>
        <begin position="6"/>
        <end position="133"/>
    </location>
</feature>
<dbReference type="EC" id="6.1.1.10" evidence="7"/>
<feature type="short sequence motif" description="'HIGH' region" evidence="7">
    <location>
        <begin position="12"/>
        <end position="22"/>
    </location>
</feature>
<dbReference type="CDD" id="cd00814">
    <property type="entry name" value="MetRS_core"/>
    <property type="match status" value="1"/>
</dbReference>
<evidence type="ECO:0000256" key="1">
    <source>
        <dbReference type="ARBA" id="ARBA00003314"/>
    </source>
</evidence>
<dbReference type="Pfam" id="PF19303">
    <property type="entry name" value="Anticodon_3"/>
    <property type="match status" value="1"/>
</dbReference>
<comment type="function">
    <text evidence="1 7">Is required not only for elongation of protein synthesis but also for the initiation of all mRNA translation through initiator tRNA(fMet) aminoacylation.</text>
</comment>
<reference evidence="11" key="1">
    <citation type="journal article" date="2007" name="PLoS Genet.">
        <title>Patterns and implications of gene gain and loss in the evolution of Prochlorococcus.</title>
        <authorList>
            <person name="Kettler G.C."/>
            <person name="Martiny A.C."/>
            <person name="Huang K."/>
            <person name="Zucker J."/>
            <person name="Coleman M.L."/>
            <person name="Rodrigue S."/>
            <person name="Chen F."/>
            <person name="Lapidus A."/>
            <person name="Ferriera S."/>
            <person name="Johnson J."/>
            <person name="Steglich C."/>
            <person name="Church G.M."/>
            <person name="Richardson P."/>
            <person name="Chisholm S.W."/>
        </authorList>
    </citation>
    <scope>NUCLEOTIDE SEQUENCE [LARGE SCALE GENOMIC DNA]</scope>
    <source>
        <strain evidence="11">NATL1A</strain>
    </source>
</reference>
<evidence type="ECO:0000313" key="10">
    <source>
        <dbReference type="EMBL" id="ABM75573.1"/>
    </source>
</evidence>
<comment type="subcellular location">
    <subcellularLocation>
        <location evidence="7">Cytoplasm</location>
    </subcellularLocation>
</comment>
<dbReference type="Gene3D" id="1.10.730.10">
    <property type="entry name" value="Isoleucyl-tRNA Synthetase, Domain 1"/>
    <property type="match status" value="1"/>
</dbReference>
<dbReference type="GO" id="GO:0005524">
    <property type="term" value="F:ATP binding"/>
    <property type="evidence" value="ECO:0007669"/>
    <property type="project" value="UniProtKB-UniRule"/>
</dbReference>
<feature type="short sequence motif" description="'KMSKS' region" evidence="7">
    <location>
        <begin position="299"/>
        <end position="303"/>
    </location>
</feature>
<protein>
    <recommendedName>
        <fullName evidence="7">Methionine--tRNA ligase</fullName>
        <ecNumber evidence="7">6.1.1.10</ecNumber>
    </recommendedName>
    <alternativeName>
        <fullName evidence="7">Methionyl-tRNA synthetase</fullName>
        <shortName evidence="7">MetRS</shortName>
    </alternativeName>
</protein>
<dbReference type="SUPFAM" id="SSF47323">
    <property type="entry name" value="Anticodon-binding domain of a subclass of class I aminoacyl-tRNA synthetases"/>
    <property type="match status" value="1"/>
</dbReference>
<evidence type="ECO:0000256" key="3">
    <source>
        <dbReference type="ARBA" id="ARBA00022741"/>
    </source>
</evidence>
<dbReference type="Proteomes" id="UP000002592">
    <property type="component" value="Chromosome"/>
</dbReference>